<feature type="region of interest" description="Disordered" evidence="1">
    <location>
        <begin position="92"/>
        <end position="113"/>
    </location>
</feature>
<evidence type="ECO:0000256" key="1">
    <source>
        <dbReference type="SAM" id="MobiDB-lite"/>
    </source>
</evidence>
<feature type="region of interest" description="Disordered" evidence="1">
    <location>
        <begin position="1"/>
        <end position="34"/>
    </location>
</feature>
<keyword evidence="3" id="KW-1185">Reference proteome</keyword>
<accession>A0A8I3A7P3</accession>
<feature type="compositionally biased region" description="Basic and acidic residues" evidence="1">
    <location>
        <begin position="93"/>
        <end position="103"/>
    </location>
</feature>
<dbReference type="Proteomes" id="UP000683000">
    <property type="component" value="Unassembled WGS sequence"/>
</dbReference>
<evidence type="ECO:0000313" key="3">
    <source>
        <dbReference type="Proteomes" id="UP000683000"/>
    </source>
</evidence>
<sequence>MHEHEGADASTGGPVSGANAVEAPDANRDPSMLMSLSLRNKNKAKNFKSLMNRPLPAKIIFGDQERAHLPRLVPPSSRASLPPNLFVTSVDVEAEKKQRRESPDGDVTLDYGVEPEPASEVDIERLERHANKEWASLEQPRREKQPTVGTLVGYKVRSASRWVDQVLILQALGIDAATCTPGHVLTVGRVVSCDQDGVVVRPLRAVSFSWSDETEAETEHPWEEIEGGDWRLL</sequence>
<evidence type="ECO:0000313" key="2">
    <source>
        <dbReference type="EMBL" id="KAG6374903.1"/>
    </source>
</evidence>
<dbReference type="AlphaFoldDB" id="A0A8I3A7P3"/>
<dbReference type="EMBL" id="JAGFBS010000016">
    <property type="protein sequence ID" value="KAG6374903.1"/>
    <property type="molecule type" value="Genomic_DNA"/>
</dbReference>
<gene>
    <name evidence="2" type="ORF">JVT61DRAFT_3633</name>
</gene>
<organism evidence="2 3">
    <name type="scientific">Boletus reticuloceps</name>
    <dbReference type="NCBI Taxonomy" id="495285"/>
    <lineage>
        <taxon>Eukaryota</taxon>
        <taxon>Fungi</taxon>
        <taxon>Dikarya</taxon>
        <taxon>Basidiomycota</taxon>
        <taxon>Agaricomycotina</taxon>
        <taxon>Agaricomycetes</taxon>
        <taxon>Agaricomycetidae</taxon>
        <taxon>Boletales</taxon>
        <taxon>Boletineae</taxon>
        <taxon>Boletaceae</taxon>
        <taxon>Boletoideae</taxon>
        <taxon>Boletus</taxon>
    </lineage>
</organism>
<name>A0A8I3A7P3_9AGAM</name>
<dbReference type="OrthoDB" id="74813at2759"/>
<protein>
    <submittedName>
        <fullName evidence="2">Uncharacterized protein</fullName>
    </submittedName>
</protein>
<reference evidence="2" key="1">
    <citation type="submission" date="2021-03" db="EMBL/GenBank/DDBJ databases">
        <title>Evolutionary innovations through gain and loss of genes in the ectomycorrhizal Boletales.</title>
        <authorList>
            <person name="Wu G."/>
            <person name="Miyauchi S."/>
            <person name="Morin E."/>
            <person name="Yang Z.-L."/>
            <person name="Xu J."/>
            <person name="Martin F.M."/>
        </authorList>
    </citation>
    <scope>NUCLEOTIDE SEQUENCE</scope>
    <source>
        <strain evidence="2">BR01</strain>
    </source>
</reference>
<proteinExistence type="predicted"/>
<comment type="caution">
    <text evidence="2">The sequence shown here is derived from an EMBL/GenBank/DDBJ whole genome shotgun (WGS) entry which is preliminary data.</text>
</comment>